<evidence type="ECO:0000313" key="2">
    <source>
        <dbReference type="Proteomes" id="UP001500622"/>
    </source>
</evidence>
<organism evidence="1 2">
    <name type="scientific">Georgenia halophila</name>
    <dbReference type="NCBI Taxonomy" id="620889"/>
    <lineage>
        <taxon>Bacteria</taxon>
        <taxon>Bacillati</taxon>
        <taxon>Actinomycetota</taxon>
        <taxon>Actinomycetes</taxon>
        <taxon>Micrococcales</taxon>
        <taxon>Bogoriellaceae</taxon>
        <taxon>Georgenia</taxon>
    </lineage>
</organism>
<gene>
    <name evidence="1" type="ORF">GCM10023169_30240</name>
</gene>
<dbReference type="Proteomes" id="UP001500622">
    <property type="component" value="Unassembled WGS sequence"/>
</dbReference>
<evidence type="ECO:0000313" key="1">
    <source>
        <dbReference type="EMBL" id="GAA4428756.1"/>
    </source>
</evidence>
<dbReference type="EMBL" id="BAABGN010000012">
    <property type="protein sequence ID" value="GAA4428756.1"/>
    <property type="molecule type" value="Genomic_DNA"/>
</dbReference>
<accession>A0ABP8LHY7</accession>
<keyword evidence="2" id="KW-1185">Reference proteome</keyword>
<name>A0ABP8LHY7_9MICO</name>
<comment type="caution">
    <text evidence="1">The sequence shown here is derived from an EMBL/GenBank/DDBJ whole genome shotgun (WGS) entry which is preliminary data.</text>
</comment>
<sequence>MADRYLPVLDARGAELRIDTSSRAVANLYLEDFDGLQLNRRTWYGRYHSRP</sequence>
<dbReference type="RefSeq" id="WP_345217100.1">
    <property type="nucleotide sequence ID" value="NZ_BAABGN010000012.1"/>
</dbReference>
<proteinExistence type="predicted"/>
<reference evidence="2" key="1">
    <citation type="journal article" date="2019" name="Int. J. Syst. Evol. Microbiol.">
        <title>The Global Catalogue of Microorganisms (GCM) 10K type strain sequencing project: providing services to taxonomists for standard genome sequencing and annotation.</title>
        <authorList>
            <consortium name="The Broad Institute Genomics Platform"/>
            <consortium name="The Broad Institute Genome Sequencing Center for Infectious Disease"/>
            <person name="Wu L."/>
            <person name="Ma J."/>
        </authorList>
    </citation>
    <scope>NUCLEOTIDE SEQUENCE [LARGE SCALE GENOMIC DNA]</scope>
    <source>
        <strain evidence="2">JCM 17810</strain>
    </source>
</reference>
<protein>
    <submittedName>
        <fullName evidence="1">Uncharacterized protein</fullName>
    </submittedName>
</protein>